<name>A0A2S8GQ67_9BACT</name>
<organism evidence="1 2">
    <name type="scientific">Blastopirellula marina</name>
    <dbReference type="NCBI Taxonomy" id="124"/>
    <lineage>
        <taxon>Bacteria</taxon>
        <taxon>Pseudomonadati</taxon>
        <taxon>Planctomycetota</taxon>
        <taxon>Planctomycetia</taxon>
        <taxon>Pirellulales</taxon>
        <taxon>Pirellulaceae</taxon>
        <taxon>Blastopirellula</taxon>
    </lineage>
</organism>
<dbReference type="AlphaFoldDB" id="A0A2S8GQ67"/>
<accession>A0A2S8GQ67</accession>
<sequence length="317" mass="35962">MTQVRGISDQDIRRMLSVGFPSREELLESLLRELKPAWLEERLVQRNLFRAIVASPNRVVIGLQGMMRLQVCAYGFALIVSVRGESAAERQIAYDQVADMLEWAVGDVISYWAHTDAEKVVSEDPCCVLDREFSGGVFDCLTEFQRTMGGALYESAASWLFCHELARLKISQDREAGSEFLPIQPEADRMVLEWLLESSSQTEEGNCRTRDYIMKCGIMLAIIWLTVEDAFRGLREPLDNAKAYARLLGVLDEISQNDNGGEFPSILALGAVMLRIVMRQNQFQFDHSDTAILLCKPREHVARLIDRILRSERRTGP</sequence>
<evidence type="ECO:0000313" key="1">
    <source>
        <dbReference type="EMBL" id="PQO46576.1"/>
    </source>
</evidence>
<dbReference type="EMBL" id="PUHZ01000009">
    <property type="protein sequence ID" value="PQO46576.1"/>
    <property type="molecule type" value="Genomic_DNA"/>
</dbReference>
<gene>
    <name evidence="1" type="ORF">C5Y93_08885</name>
</gene>
<proteinExistence type="predicted"/>
<evidence type="ECO:0000313" key="2">
    <source>
        <dbReference type="Proteomes" id="UP000237819"/>
    </source>
</evidence>
<comment type="caution">
    <text evidence="1">The sequence shown here is derived from an EMBL/GenBank/DDBJ whole genome shotgun (WGS) entry which is preliminary data.</text>
</comment>
<reference evidence="1 2" key="1">
    <citation type="submission" date="2018-02" db="EMBL/GenBank/DDBJ databases">
        <title>Comparative genomes isolates from brazilian mangrove.</title>
        <authorList>
            <person name="Araujo J.E."/>
            <person name="Taketani R.G."/>
            <person name="Silva M.C.P."/>
            <person name="Loureco M.V."/>
            <person name="Andreote F.D."/>
        </authorList>
    </citation>
    <scope>NUCLEOTIDE SEQUENCE [LARGE SCALE GENOMIC DNA]</scope>
    <source>
        <strain evidence="1 2">Nap-Phe MGV</strain>
    </source>
</reference>
<protein>
    <submittedName>
        <fullName evidence="1">Uncharacterized protein</fullName>
    </submittedName>
</protein>
<dbReference type="Proteomes" id="UP000237819">
    <property type="component" value="Unassembled WGS sequence"/>
</dbReference>